<proteinExistence type="predicted"/>
<dbReference type="PROSITE" id="PS50294">
    <property type="entry name" value="WD_REPEATS_REGION"/>
    <property type="match status" value="2"/>
</dbReference>
<keyword evidence="2 8" id="KW-0853">WD repeat</keyword>
<evidence type="ECO:0000256" key="3">
    <source>
        <dbReference type="ARBA" id="ARBA00022617"/>
    </source>
</evidence>
<feature type="chain" id="PRO_5032442146" evidence="10">
    <location>
        <begin position="34"/>
        <end position="444"/>
    </location>
</feature>
<feature type="signal peptide" evidence="10">
    <location>
        <begin position="1"/>
        <end position="33"/>
    </location>
</feature>
<dbReference type="InterPro" id="IPR036322">
    <property type="entry name" value="WD40_repeat_dom_sf"/>
</dbReference>
<dbReference type="GO" id="GO:0020037">
    <property type="term" value="F:heme binding"/>
    <property type="evidence" value="ECO:0007669"/>
    <property type="project" value="InterPro"/>
</dbReference>
<keyword evidence="1" id="KW-0813">Transport</keyword>
<evidence type="ECO:0000256" key="8">
    <source>
        <dbReference type="PROSITE-ProRule" id="PRU00221"/>
    </source>
</evidence>
<evidence type="ECO:0000256" key="2">
    <source>
        <dbReference type="ARBA" id="ARBA00022574"/>
    </source>
</evidence>
<gene>
    <name evidence="12" type="ORF">G3256_07575</name>
</gene>
<evidence type="ECO:0000256" key="1">
    <source>
        <dbReference type="ARBA" id="ARBA00022448"/>
    </source>
</evidence>
<dbReference type="PROSITE" id="PS00678">
    <property type="entry name" value="WD_REPEATS_1"/>
    <property type="match status" value="1"/>
</dbReference>
<dbReference type="Pfam" id="PF00400">
    <property type="entry name" value="WD40"/>
    <property type="match status" value="4"/>
</dbReference>
<keyword evidence="10" id="KW-0732">Signal</keyword>
<evidence type="ECO:0000256" key="4">
    <source>
        <dbReference type="ARBA" id="ARBA00022723"/>
    </source>
</evidence>
<feature type="repeat" description="WD" evidence="8">
    <location>
        <begin position="158"/>
        <end position="199"/>
    </location>
</feature>
<dbReference type="SUPFAM" id="SSF46626">
    <property type="entry name" value="Cytochrome c"/>
    <property type="match status" value="1"/>
</dbReference>
<keyword evidence="7 9" id="KW-0408">Iron</keyword>
<dbReference type="EMBL" id="CP048788">
    <property type="protein sequence ID" value="QJF51026.1"/>
    <property type="molecule type" value="Genomic_DNA"/>
</dbReference>
<keyword evidence="4 9" id="KW-0479">Metal-binding</keyword>
<dbReference type="Proteomes" id="UP000503308">
    <property type="component" value="Chromosome"/>
</dbReference>
<keyword evidence="3 9" id="KW-0349">Heme</keyword>
<dbReference type="InterPro" id="IPR020472">
    <property type="entry name" value="WD40_PAC1"/>
</dbReference>
<dbReference type="PANTHER" id="PTHR19879:SF9">
    <property type="entry name" value="TRANSCRIPTION INITIATION FACTOR TFIID SUBUNIT 5"/>
    <property type="match status" value="1"/>
</dbReference>
<evidence type="ECO:0000256" key="9">
    <source>
        <dbReference type="PROSITE-ProRule" id="PRU00433"/>
    </source>
</evidence>
<dbReference type="Pfam" id="PF00034">
    <property type="entry name" value="Cytochrom_C"/>
    <property type="match status" value="1"/>
</dbReference>
<organism evidence="12 13">
    <name type="scientific">Roseobacter ponti</name>
    <dbReference type="NCBI Taxonomy" id="1891787"/>
    <lineage>
        <taxon>Bacteria</taxon>
        <taxon>Pseudomonadati</taxon>
        <taxon>Pseudomonadota</taxon>
        <taxon>Alphaproteobacteria</taxon>
        <taxon>Rhodobacterales</taxon>
        <taxon>Roseobacteraceae</taxon>
        <taxon>Roseobacter</taxon>
    </lineage>
</organism>
<dbReference type="PROSITE" id="PS51007">
    <property type="entry name" value="CYTC"/>
    <property type="match status" value="1"/>
</dbReference>
<dbReference type="PRINTS" id="PR00604">
    <property type="entry name" value="CYTCHRMECIAB"/>
</dbReference>
<reference evidence="12 13" key="1">
    <citation type="submission" date="2020-02" db="EMBL/GenBank/DDBJ databases">
        <title>Genome sequence of Roseobacter ponti.</title>
        <authorList>
            <person name="Hollensteiner J."/>
            <person name="Schneider D."/>
            <person name="Poehlein A."/>
            <person name="Daniel R."/>
        </authorList>
    </citation>
    <scope>NUCLEOTIDE SEQUENCE [LARGE SCALE GENOMIC DNA]</scope>
    <source>
        <strain evidence="12 13">DSM 106830</strain>
    </source>
</reference>
<dbReference type="InterPro" id="IPR001680">
    <property type="entry name" value="WD40_rpt"/>
</dbReference>
<feature type="repeat" description="WD" evidence="8">
    <location>
        <begin position="117"/>
        <end position="151"/>
    </location>
</feature>
<dbReference type="Gene3D" id="2.130.10.10">
    <property type="entry name" value="YVTN repeat-like/Quinoprotein amine dehydrogenase"/>
    <property type="match status" value="2"/>
</dbReference>
<dbReference type="InterPro" id="IPR019775">
    <property type="entry name" value="WD40_repeat_CS"/>
</dbReference>
<keyword evidence="13" id="KW-1185">Reference proteome</keyword>
<dbReference type="InterPro" id="IPR015943">
    <property type="entry name" value="WD40/YVTN_repeat-like_dom_sf"/>
</dbReference>
<dbReference type="PRINTS" id="PR00320">
    <property type="entry name" value="GPROTEINBRPT"/>
</dbReference>
<dbReference type="PROSITE" id="PS51257">
    <property type="entry name" value="PROKAR_LIPOPROTEIN"/>
    <property type="match status" value="1"/>
</dbReference>
<sequence>MTSGDRLRGQAAQFFSVAVFVAACVGVPLPAAAQEAFTLEGHGGPVKGISVAPDGVILTASFDNSVGFWRDGAPRWLEGHEAAVNAVVPVAGGRIVSGGDDFAVRLWDPATGTSEELGRHSAKVIRLATAPDGQRVASASWDRTARIWSLDGAGALEFTGHENTVSDVAFSPDGKRLYTASADGTIRLWNAETGTFLRRLVQHGFGINALLIAPDESWLAYGAVDGGTRVVSLPDGAETGDFTAGRRPILAMAYQEEIGRIAVGDAQGYIMMIDTATWRIAEDFRATASGPVWALAFSPDGGNIHAGGIADAMHSWPVNGLENAEKMTGTERSFLKAPEEMSNGERQFQRKCSICHTLGTDGKRRAGPTLYGLFGRPAGTVDGYLYSDTLNGSDLVWDAETVDRLFDLGPDHYIPGSKMPMQRITGASDRADLIAFLQEATAPD</sequence>
<evidence type="ECO:0000259" key="11">
    <source>
        <dbReference type="PROSITE" id="PS51007"/>
    </source>
</evidence>
<keyword evidence="6" id="KW-0249">Electron transport</keyword>
<evidence type="ECO:0000256" key="7">
    <source>
        <dbReference type="ARBA" id="ARBA00023004"/>
    </source>
</evidence>
<feature type="repeat" description="WD" evidence="8">
    <location>
        <begin position="77"/>
        <end position="117"/>
    </location>
</feature>
<dbReference type="InterPro" id="IPR002327">
    <property type="entry name" value="Cyt_c_1A/1B"/>
</dbReference>
<dbReference type="PANTHER" id="PTHR19879">
    <property type="entry name" value="TRANSCRIPTION INITIATION FACTOR TFIID"/>
    <property type="match status" value="1"/>
</dbReference>
<name>A0A858SVX6_9RHOB</name>
<dbReference type="Gene3D" id="1.10.760.10">
    <property type="entry name" value="Cytochrome c-like domain"/>
    <property type="match status" value="1"/>
</dbReference>
<dbReference type="SMART" id="SM00320">
    <property type="entry name" value="WD40"/>
    <property type="match status" value="7"/>
</dbReference>
<keyword evidence="5" id="KW-0677">Repeat</keyword>
<dbReference type="PROSITE" id="PS50082">
    <property type="entry name" value="WD_REPEATS_2"/>
    <property type="match status" value="4"/>
</dbReference>
<dbReference type="GO" id="GO:0009055">
    <property type="term" value="F:electron transfer activity"/>
    <property type="evidence" value="ECO:0007669"/>
    <property type="project" value="InterPro"/>
</dbReference>
<evidence type="ECO:0000256" key="6">
    <source>
        <dbReference type="ARBA" id="ARBA00022982"/>
    </source>
</evidence>
<evidence type="ECO:0000313" key="12">
    <source>
        <dbReference type="EMBL" id="QJF51026.1"/>
    </source>
</evidence>
<dbReference type="CDD" id="cd00200">
    <property type="entry name" value="WD40"/>
    <property type="match status" value="1"/>
</dbReference>
<feature type="repeat" description="WD" evidence="8">
    <location>
        <begin position="39"/>
        <end position="69"/>
    </location>
</feature>
<dbReference type="AlphaFoldDB" id="A0A858SVX6"/>
<dbReference type="InterPro" id="IPR036909">
    <property type="entry name" value="Cyt_c-like_dom_sf"/>
</dbReference>
<dbReference type="SUPFAM" id="SSF50978">
    <property type="entry name" value="WD40 repeat-like"/>
    <property type="match status" value="1"/>
</dbReference>
<dbReference type="GO" id="GO:0046872">
    <property type="term" value="F:metal ion binding"/>
    <property type="evidence" value="ECO:0007669"/>
    <property type="project" value="UniProtKB-KW"/>
</dbReference>
<dbReference type="RefSeq" id="WP_169640242.1">
    <property type="nucleotide sequence ID" value="NZ_CP048788.1"/>
</dbReference>
<feature type="domain" description="Cytochrome c" evidence="11">
    <location>
        <begin position="339"/>
        <end position="441"/>
    </location>
</feature>
<evidence type="ECO:0000256" key="10">
    <source>
        <dbReference type="SAM" id="SignalP"/>
    </source>
</evidence>
<evidence type="ECO:0000313" key="13">
    <source>
        <dbReference type="Proteomes" id="UP000503308"/>
    </source>
</evidence>
<dbReference type="InterPro" id="IPR009056">
    <property type="entry name" value="Cyt_c-like_dom"/>
</dbReference>
<protein>
    <submittedName>
        <fullName evidence="12">C-type cytochrome</fullName>
    </submittedName>
</protein>
<evidence type="ECO:0000256" key="5">
    <source>
        <dbReference type="ARBA" id="ARBA00022737"/>
    </source>
</evidence>
<accession>A0A858SVX6</accession>
<dbReference type="KEGG" id="rpon:G3256_07575"/>